<gene>
    <name evidence="20" type="ORF">GGR43_000704</name>
</gene>
<comment type="function">
    <text evidence="1 16">Component of the ubiquinol-cytochrome c reductase complex (complex III or cytochrome b-c1 complex), which is a respiratory chain that generates an electrochemical potential coupled to ATP synthesis.</text>
</comment>
<dbReference type="FunFam" id="1.20.810.10:FF:000004">
    <property type="entry name" value="Cytochrome b"/>
    <property type="match status" value="1"/>
</dbReference>
<keyword evidence="11 17" id="KW-1133">Transmembrane helix</keyword>
<comment type="subunit">
    <text evidence="3 16">The main subunits of complex b-c1 are: cytochrome b, cytochrome c1 and the Rieske protein.</text>
</comment>
<evidence type="ECO:0000256" key="14">
    <source>
        <dbReference type="PIRSR" id="PIRSR038885-1"/>
    </source>
</evidence>
<evidence type="ECO:0000256" key="6">
    <source>
        <dbReference type="ARBA" id="ARBA00022617"/>
    </source>
</evidence>
<name>A0A7W6FNN8_9SPHN</name>
<proteinExistence type="inferred from homology"/>
<dbReference type="InterPro" id="IPR048259">
    <property type="entry name" value="Cytochrome_b_N_euk/bac"/>
</dbReference>
<comment type="cofactor">
    <cofactor evidence="16">
        <name>heme b</name>
        <dbReference type="ChEBI" id="CHEBI:60344"/>
    </cofactor>
    <text evidence="16">Binds 2 heme groups non-covalently.</text>
</comment>
<comment type="caution">
    <text evidence="20">The sequence shown here is derived from an EMBL/GenBank/DDBJ whole genome shotgun (WGS) entry which is preliminary data.</text>
</comment>
<dbReference type="InterPro" id="IPR005798">
    <property type="entry name" value="Cyt_b/b6_C"/>
</dbReference>
<dbReference type="InterPro" id="IPR016174">
    <property type="entry name" value="Di-haem_cyt_TM"/>
</dbReference>
<keyword evidence="8 16" id="KW-0812">Transmembrane</keyword>
<dbReference type="GO" id="GO:0008121">
    <property type="term" value="F:quinol-cytochrome-c reductase activity"/>
    <property type="evidence" value="ECO:0007669"/>
    <property type="project" value="InterPro"/>
</dbReference>
<keyword evidence="9 15" id="KW-0479">Metal-binding</keyword>
<feature type="transmembrane region" description="Helical" evidence="17">
    <location>
        <begin position="93"/>
        <end position="118"/>
    </location>
</feature>
<comment type="subcellular location">
    <subcellularLocation>
        <location evidence="2">Membrane</location>
        <topology evidence="2">Multi-pass membrane protein</topology>
    </subcellularLocation>
</comment>
<dbReference type="InterPro" id="IPR036150">
    <property type="entry name" value="Cyt_b/b6_C_sf"/>
</dbReference>
<dbReference type="AlphaFoldDB" id="A0A7W6FNN8"/>
<evidence type="ECO:0000256" key="16">
    <source>
        <dbReference type="RuleBase" id="RU003385"/>
    </source>
</evidence>
<feature type="transmembrane region" description="Helical" evidence="17">
    <location>
        <begin position="45"/>
        <end position="73"/>
    </location>
</feature>
<dbReference type="Proteomes" id="UP000571950">
    <property type="component" value="Unassembled WGS sequence"/>
</dbReference>
<evidence type="ECO:0000259" key="18">
    <source>
        <dbReference type="PROSITE" id="PS51002"/>
    </source>
</evidence>
<feature type="binding site" description="axial binding residue" evidence="15">
    <location>
        <position position="99"/>
    </location>
    <ligand>
        <name>heme b</name>
        <dbReference type="ChEBI" id="CHEBI:60344"/>
        <label>b562</label>
    </ligand>
    <ligandPart>
        <name>Fe</name>
        <dbReference type="ChEBI" id="CHEBI:18248"/>
    </ligandPart>
</feature>
<dbReference type="PIRSF" id="PIRSF038885">
    <property type="entry name" value="COB"/>
    <property type="match status" value="1"/>
</dbReference>
<evidence type="ECO:0000256" key="12">
    <source>
        <dbReference type="ARBA" id="ARBA00023004"/>
    </source>
</evidence>
<keyword evidence="13 17" id="KW-0472">Membrane</keyword>
<evidence type="ECO:0000256" key="15">
    <source>
        <dbReference type="PIRSR" id="PIRSR038885-2"/>
    </source>
</evidence>
<dbReference type="SUPFAM" id="SSF81648">
    <property type="entry name" value="a domain/subunit of cytochrome bc1 complex (Ubiquinol-cytochrome c reductase)"/>
    <property type="match status" value="1"/>
</dbReference>
<evidence type="ECO:0000256" key="7">
    <source>
        <dbReference type="ARBA" id="ARBA00022660"/>
    </source>
</evidence>
<dbReference type="PANTHER" id="PTHR19271">
    <property type="entry name" value="CYTOCHROME B"/>
    <property type="match status" value="1"/>
</dbReference>
<evidence type="ECO:0000256" key="3">
    <source>
        <dbReference type="ARBA" id="ARBA00011649"/>
    </source>
</evidence>
<dbReference type="Pfam" id="PF00033">
    <property type="entry name" value="Cytochrome_B"/>
    <property type="match status" value="1"/>
</dbReference>
<dbReference type="InterPro" id="IPR030689">
    <property type="entry name" value="Cytochrome_b"/>
</dbReference>
<organism evidence="20 21">
    <name type="scientific">Sphingobium jiangsuense</name>
    <dbReference type="NCBI Taxonomy" id="870476"/>
    <lineage>
        <taxon>Bacteria</taxon>
        <taxon>Pseudomonadati</taxon>
        <taxon>Pseudomonadota</taxon>
        <taxon>Alphaproteobacteria</taxon>
        <taxon>Sphingomonadales</taxon>
        <taxon>Sphingomonadaceae</taxon>
        <taxon>Sphingobium</taxon>
    </lineage>
</organism>
<feature type="binding site" description="axial binding residue" evidence="15">
    <location>
        <position position="200"/>
    </location>
    <ligand>
        <name>heme b</name>
        <dbReference type="ChEBI" id="CHEBI:60344"/>
        <label>b562</label>
    </ligand>
    <ligandPart>
        <name>Fe</name>
        <dbReference type="ChEBI" id="CHEBI:18248"/>
    </ligandPart>
</feature>
<dbReference type="PROSITE" id="PS51003">
    <property type="entry name" value="CYTB_CTER"/>
    <property type="match status" value="1"/>
</dbReference>
<evidence type="ECO:0000259" key="19">
    <source>
        <dbReference type="PROSITE" id="PS51003"/>
    </source>
</evidence>
<dbReference type="GO" id="GO:0046872">
    <property type="term" value="F:metal ion binding"/>
    <property type="evidence" value="ECO:0007669"/>
    <property type="project" value="UniProtKB-KW"/>
</dbReference>
<feature type="transmembrane region" description="Helical" evidence="17">
    <location>
        <begin position="250"/>
        <end position="271"/>
    </location>
</feature>
<feature type="domain" description="Cytochrome b/b6 C-terminal region profile" evidence="19">
    <location>
        <begin position="230"/>
        <end position="407"/>
    </location>
</feature>
<keyword evidence="12 15" id="KW-0408">Iron</keyword>
<dbReference type="PANTHER" id="PTHR19271:SF16">
    <property type="entry name" value="CYTOCHROME B"/>
    <property type="match status" value="1"/>
</dbReference>
<reference evidence="20 21" key="1">
    <citation type="submission" date="2020-08" db="EMBL/GenBank/DDBJ databases">
        <title>Genomic Encyclopedia of Type Strains, Phase IV (KMG-IV): sequencing the most valuable type-strain genomes for metagenomic binning, comparative biology and taxonomic classification.</title>
        <authorList>
            <person name="Goeker M."/>
        </authorList>
    </citation>
    <scope>NUCLEOTIDE SEQUENCE [LARGE SCALE GENOMIC DNA]</scope>
    <source>
        <strain evidence="20 21">DSM 26189</strain>
    </source>
</reference>
<evidence type="ECO:0000256" key="10">
    <source>
        <dbReference type="ARBA" id="ARBA00022982"/>
    </source>
</evidence>
<evidence type="ECO:0000256" key="13">
    <source>
        <dbReference type="ARBA" id="ARBA00023136"/>
    </source>
</evidence>
<evidence type="ECO:0000256" key="5">
    <source>
        <dbReference type="ARBA" id="ARBA00022448"/>
    </source>
</evidence>
<protein>
    <recommendedName>
        <fullName evidence="4 16">Cytochrome b</fullName>
    </recommendedName>
</protein>
<dbReference type="InterPro" id="IPR005797">
    <property type="entry name" value="Cyt_b/b6_N"/>
</dbReference>
<keyword evidence="21" id="KW-1185">Reference proteome</keyword>
<feature type="binding site" description="axial binding residue" evidence="15">
    <location>
        <position position="113"/>
    </location>
    <ligand>
        <name>heme b</name>
        <dbReference type="ChEBI" id="CHEBI:60344"/>
        <label>b566</label>
    </ligand>
    <ligandPart>
        <name>Fe</name>
        <dbReference type="ChEBI" id="CHEBI:18248"/>
    </ligandPart>
</feature>
<comment type="similarity">
    <text evidence="16">Belongs to the cytochrome b family.</text>
</comment>
<dbReference type="InterPro" id="IPR048260">
    <property type="entry name" value="Cytochrome_b_C_euk/bac"/>
</dbReference>
<feature type="domain" description="Cytochrome b/b6 N-terminal region profile" evidence="18">
    <location>
        <begin position="15"/>
        <end position="227"/>
    </location>
</feature>
<dbReference type="CDD" id="cd00290">
    <property type="entry name" value="cytochrome_b_C"/>
    <property type="match status" value="1"/>
</dbReference>
<dbReference type="SUPFAM" id="SSF81342">
    <property type="entry name" value="Transmembrane di-heme cytochromes"/>
    <property type="match status" value="1"/>
</dbReference>
<evidence type="ECO:0000256" key="17">
    <source>
        <dbReference type="SAM" id="Phobius"/>
    </source>
</evidence>
<dbReference type="GO" id="GO:0045275">
    <property type="term" value="C:respiratory chain complex III"/>
    <property type="evidence" value="ECO:0007669"/>
    <property type="project" value="InterPro"/>
</dbReference>
<accession>A0A7W6FNN8</accession>
<feature type="transmembrane region" description="Helical" evidence="17">
    <location>
        <begin position="196"/>
        <end position="217"/>
    </location>
</feature>
<dbReference type="Pfam" id="PF00032">
    <property type="entry name" value="Cytochrom_B_C"/>
    <property type="match status" value="1"/>
</dbReference>
<evidence type="ECO:0000256" key="8">
    <source>
        <dbReference type="ARBA" id="ARBA00022692"/>
    </source>
</evidence>
<dbReference type="RefSeq" id="WP_188070566.1">
    <property type="nucleotide sequence ID" value="NZ_BSPS01000022.1"/>
</dbReference>
<keyword evidence="5 16" id="KW-0813">Transport</keyword>
<evidence type="ECO:0000313" key="21">
    <source>
        <dbReference type="Proteomes" id="UP000571950"/>
    </source>
</evidence>
<feature type="transmembrane region" description="Helical" evidence="17">
    <location>
        <begin position="376"/>
        <end position="399"/>
    </location>
</feature>
<evidence type="ECO:0000256" key="9">
    <source>
        <dbReference type="ARBA" id="ARBA00022723"/>
    </source>
</evidence>
<dbReference type="EMBL" id="JACIDT010000002">
    <property type="protein sequence ID" value="MBB3925003.1"/>
    <property type="molecule type" value="Genomic_DNA"/>
</dbReference>
<feature type="transmembrane region" description="Helical" evidence="17">
    <location>
        <begin position="317"/>
        <end position="335"/>
    </location>
</feature>
<keyword evidence="7 16" id="KW-0679">Respiratory chain</keyword>
<dbReference type="GO" id="GO:0022904">
    <property type="term" value="P:respiratory electron transport chain"/>
    <property type="evidence" value="ECO:0007669"/>
    <property type="project" value="InterPro"/>
</dbReference>
<dbReference type="InterPro" id="IPR027387">
    <property type="entry name" value="Cytb/b6-like_sf"/>
</dbReference>
<dbReference type="GO" id="GO:0016491">
    <property type="term" value="F:oxidoreductase activity"/>
    <property type="evidence" value="ECO:0007669"/>
    <property type="project" value="InterPro"/>
</dbReference>
<evidence type="ECO:0000256" key="4">
    <source>
        <dbReference type="ARBA" id="ARBA00013531"/>
    </source>
</evidence>
<evidence type="ECO:0000256" key="2">
    <source>
        <dbReference type="ARBA" id="ARBA00004141"/>
    </source>
</evidence>
<feature type="transmembrane region" description="Helical" evidence="17">
    <location>
        <begin position="347"/>
        <end position="370"/>
    </location>
</feature>
<evidence type="ECO:0000256" key="1">
    <source>
        <dbReference type="ARBA" id="ARBA00002444"/>
    </source>
</evidence>
<comment type="cofactor">
    <cofactor evidence="15">
        <name>heme</name>
        <dbReference type="ChEBI" id="CHEBI:30413"/>
    </cofactor>
    <text evidence="15">Binds 2 heme groups non-covalently.</text>
</comment>
<feature type="transmembrane region" description="Helical" evidence="17">
    <location>
        <begin position="130"/>
        <end position="151"/>
    </location>
</feature>
<dbReference type="CDD" id="cd00284">
    <property type="entry name" value="Cytochrome_b_N"/>
    <property type="match status" value="1"/>
</dbReference>
<feature type="binding site" description="axial binding residue" evidence="15">
    <location>
        <position position="214"/>
    </location>
    <ligand>
        <name>heme b</name>
        <dbReference type="ChEBI" id="CHEBI:60344"/>
        <label>b566</label>
    </ligand>
    <ligandPart>
        <name>Fe</name>
        <dbReference type="ChEBI" id="CHEBI:18248"/>
    </ligandPart>
</feature>
<feature type="binding site" evidence="14">
    <location>
        <position position="219"/>
    </location>
    <ligand>
        <name>a ubiquinone</name>
        <dbReference type="ChEBI" id="CHEBI:16389"/>
    </ligand>
</feature>
<keyword evidence="10 16" id="KW-0249">Electron transport</keyword>
<keyword evidence="6 15" id="KW-0349">Heme</keyword>
<evidence type="ECO:0000256" key="11">
    <source>
        <dbReference type="ARBA" id="ARBA00022989"/>
    </source>
</evidence>
<feature type="transmembrane region" description="Helical" evidence="17">
    <location>
        <begin position="163"/>
        <end position="184"/>
    </location>
</feature>
<evidence type="ECO:0000313" key="20">
    <source>
        <dbReference type="EMBL" id="MBB3925003.1"/>
    </source>
</evidence>
<dbReference type="PROSITE" id="PS51002">
    <property type="entry name" value="CYTB_NTER"/>
    <property type="match status" value="1"/>
</dbReference>
<dbReference type="Gene3D" id="1.20.810.10">
    <property type="entry name" value="Cytochrome Bc1 Complex, Chain C"/>
    <property type="match status" value="1"/>
</dbReference>
<sequence>MSFPWAKEYTPKVPLMKWIDDRLPLPRFVYGAIGGGYPVPRNLNFFWNFGVLSGLALVIQIVTGIIMAMHYGANDLVAFATVEHTMRDVNSGWLMRYAHANGASFFFIVVYLHIFRGLYYGSYKAPREMVWLLGLVIFLLMMATAFMGYVLPWGQMSYWGAKVITGLFGAIPVVGEPIQTWLLGGFAPGNAALNRFFSLHYLLPFVIAGVVILHIWALHIPGSSNPTGVEVKGPQDTVPFHPYYTAKDGFGAGIFFIAFAFMVYFAPNFLGHPDNYIEANPLSTPAHIVPEWYFWPFYAILRAFTVDFFFIPAKLLGVLAMFASILLLFFLPWLDTSPVRSGNYRPLFRKFFLILLVDVLVLGYCGGAPAEEPYVMISQIASAYYFAHFLIILPLIAAFEKPLPLPGSITEAVLAGHGGADHEAVGEPAPVPAE</sequence>